<gene>
    <name evidence="9" type="ORF">SAMN05443244_2804</name>
</gene>
<dbReference type="UniPathway" id="UPA00253">
    <property type="reaction ID" value="UER00457"/>
</dbReference>
<dbReference type="EMBL" id="FNSD01000001">
    <property type="protein sequence ID" value="SEC16192.1"/>
    <property type="molecule type" value="Genomic_DNA"/>
</dbReference>
<dbReference type="Pfam" id="PF17767">
    <property type="entry name" value="NAPRTase_N"/>
    <property type="match status" value="1"/>
</dbReference>
<dbReference type="SUPFAM" id="SSF54675">
    <property type="entry name" value="Nicotinate/Quinolinate PRTase N-terminal domain-like"/>
    <property type="match status" value="1"/>
</dbReference>
<dbReference type="GO" id="GO:0004516">
    <property type="term" value="F:nicotinate phosphoribosyltransferase activity"/>
    <property type="evidence" value="ECO:0007669"/>
    <property type="project" value="UniProtKB-EC"/>
</dbReference>
<evidence type="ECO:0000256" key="4">
    <source>
        <dbReference type="ARBA" id="ARBA00022553"/>
    </source>
</evidence>
<evidence type="ECO:0000256" key="6">
    <source>
        <dbReference type="ARBA" id="ARBA00022642"/>
    </source>
</evidence>
<dbReference type="NCBIfam" id="NF003704">
    <property type="entry name" value="PRK05321.1"/>
    <property type="match status" value="1"/>
</dbReference>
<dbReference type="PANTHER" id="PTHR11098">
    <property type="entry name" value="NICOTINATE PHOSPHORIBOSYLTRANSFERASE"/>
    <property type="match status" value="1"/>
</dbReference>
<organism evidence="9 10">
    <name type="scientific">Terriglobus roseus</name>
    <dbReference type="NCBI Taxonomy" id="392734"/>
    <lineage>
        <taxon>Bacteria</taxon>
        <taxon>Pseudomonadati</taxon>
        <taxon>Acidobacteriota</taxon>
        <taxon>Terriglobia</taxon>
        <taxon>Terriglobales</taxon>
        <taxon>Acidobacteriaceae</taxon>
        <taxon>Terriglobus</taxon>
    </lineage>
</organism>
<dbReference type="GO" id="GO:0016757">
    <property type="term" value="F:glycosyltransferase activity"/>
    <property type="evidence" value="ECO:0007669"/>
    <property type="project" value="UniProtKB-KW"/>
</dbReference>
<dbReference type="GO" id="GO:0034355">
    <property type="term" value="P:NAD+ biosynthetic process via the salvage pathway"/>
    <property type="evidence" value="ECO:0007669"/>
    <property type="project" value="TreeGrafter"/>
</dbReference>
<keyword evidence="9" id="KW-0328">Glycosyltransferase</keyword>
<accession>A0A1H4Q9N7</accession>
<dbReference type="InterPro" id="IPR036068">
    <property type="entry name" value="Nicotinate_pribotase-like_C"/>
</dbReference>
<keyword evidence="4" id="KW-0597">Phosphoprotein</keyword>
<dbReference type="SUPFAM" id="SSF51690">
    <property type="entry name" value="Nicotinate/Quinolinate PRTase C-terminal domain-like"/>
    <property type="match status" value="1"/>
</dbReference>
<evidence type="ECO:0000259" key="7">
    <source>
        <dbReference type="Pfam" id="PF04095"/>
    </source>
</evidence>
<name>A0A1H4Q9N7_9BACT</name>
<dbReference type="EC" id="6.3.4.21" evidence="3"/>
<keyword evidence="5" id="KW-0436">Ligase</keyword>
<evidence type="ECO:0000259" key="8">
    <source>
        <dbReference type="Pfam" id="PF17767"/>
    </source>
</evidence>
<dbReference type="Gene3D" id="3.20.140.10">
    <property type="entry name" value="nicotinate phosphoribosyltransferase"/>
    <property type="match status" value="2"/>
</dbReference>
<feature type="domain" description="Nicotinate phosphoribosyltransferase N-terminal" evidence="8">
    <location>
        <begin position="24"/>
        <end position="149"/>
    </location>
</feature>
<dbReference type="InterPro" id="IPR040727">
    <property type="entry name" value="NAPRTase_N"/>
</dbReference>
<dbReference type="GO" id="GO:0005829">
    <property type="term" value="C:cytosol"/>
    <property type="evidence" value="ECO:0007669"/>
    <property type="project" value="TreeGrafter"/>
</dbReference>
<keyword evidence="6" id="KW-0662">Pyridine nucleotide biosynthesis</keyword>
<dbReference type="Pfam" id="PF04095">
    <property type="entry name" value="NAPRTase"/>
    <property type="match status" value="2"/>
</dbReference>
<dbReference type="RefSeq" id="WP_074654600.1">
    <property type="nucleotide sequence ID" value="NZ_FNSD01000001.1"/>
</dbReference>
<dbReference type="Proteomes" id="UP000182409">
    <property type="component" value="Unassembled WGS sequence"/>
</dbReference>
<sequence>MIINFSERAHNHNWDLDPIVRSLLDTDFYKLLMLQFIWKHFRNTRVTFGLRNRTARFRLGEMVPREAVLAQFEHVRRLRYRKSEMIWLAGNTFYGTRGIFEPAFLEWLERDFRLSDFHLSERDGQFELVFEGTWVEVTMWEIYALSILNELKTRAALKGMSEFELDILYAHAKTRLWGKIESLRGVPGLAVADFGTRRRHSFLWQEFVVEAMHSELKGTFTGTSNTFLAYKHDMEAIGTNAHELPMAMAAMSTNDAHLKTAQYRMLELWQQTYGGSLQVMLPDTYGTTQFLEGAPDWVADWTGQRVDSKDPFVAGDEYIAWLESRGRDPKSKLLIASDGLDVNEILSLHAYFSGIVQPGVSVRDFRSAQDFQDSRKWRQERRIRFSSGWGTLLTNDFRGCHPRNEDALEPISLVCKLTSADGNPAVKLSDNYEKASGPPKLVEHYRKVFGLAGVARIPVLV</sequence>
<protein>
    <recommendedName>
        <fullName evidence="3">nicotinate phosphoribosyltransferase</fullName>
        <ecNumber evidence="3">6.3.4.21</ecNumber>
    </recommendedName>
</protein>
<feature type="domain" description="Nicotinate/nicotinamide phosphoribosyltransferase" evidence="7">
    <location>
        <begin position="190"/>
        <end position="353"/>
    </location>
</feature>
<dbReference type="AlphaFoldDB" id="A0A1H4Q9N7"/>
<evidence type="ECO:0000313" key="10">
    <source>
        <dbReference type="Proteomes" id="UP000182409"/>
    </source>
</evidence>
<dbReference type="InterPro" id="IPR041525">
    <property type="entry name" value="N/Namide_PRibTrfase"/>
</dbReference>
<proteinExistence type="inferred from homology"/>
<dbReference type="PIRSF" id="PIRSF000484">
    <property type="entry name" value="NAPRT"/>
    <property type="match status" value="1"/>
</dbReference>
<comment type="similarity">
    <text evidence="2">Belongs to the NAPRTase family.</text>
</comment>
<dbReference type="OrthoDB" id="9770610at2"/>
<feature type="domain" description="Nicotinate/nicotinamide phosphoribosyltransferase" evidence="7">
    <location>
        <begin position="379"/>
        <end position="450"/>
    </location>
</feature>
<evidence type="ECO:0000256" key="5">
    <source>
        <dbReference type="ARBA" id="ARBA00022598"/>
    </source>
</evidence>
<evidence type="ECO:0000313" key="9">
    <source>
        <dbReference type="EMBL" id="SEC16192.1"/>
    </source>
</evidence>
<evidence type="ECO:0000256" key="2">
    <source>
        <dbReference type="ARBA" id="ARBA00010897"/>
    </source>
</evidence>
<dbReference type="PANTHER" id="PTHR11098:SF1">
    <property type="entry name" value="NICOTINATE PHOSPHORIBOSYLTRANSFERASE"/>
    <property type="match status" value="1"/>
</dbReference>
<dbReference type="InterPro" id="IPR007229">
    <property type="entry name" value="Nic_PRibTrfase-Fam"/>
</dbReference>
<keyword evidence="9" id="KW-0808">Transferase</keyword>
<comment type="pathway">
    <text evidence="1">Cofactor biosynthesis; NAD(+) biosynthesis; nicotinate D-ribonucleotide from nicotinate: step 1/1.</text>
</comment>
<evidence type="ECO:0000256" key="3">
    <source>
        <dbReference type="ARBA" id="ARBA00013236"/>
    </source>
</evidence>
<evidence type="ECO:0000256" key="1">
    <source>
        <dbReference type="ARBA" id="ARBA00004952"/>
    </source>
</evidence>
<reference evidence="9 10" key="1">
    <citation type="submission" date="2016-10" db="EMBL/GenBank/DDBJ databases">
        <authorList>
            <person name="de Groot N.N."/>
        </authorList>
    </citation>
    <scope>NUCLEOTIDE SEQUENCE [LARGE SCALE GENOMIC DNA]</scope>
    <source>
        <strain evidence="9 10">AB35.6</strain>
    </source>
</reference>